<dbReference type="InterPro" id="IPR032805">
    <property type="entry name" value="Wax_synthase_dom"/>
</dbReference>
<keyword evidence="3 5" id="KW-1133">Transmembrane helix</keyword>
<evidence type="ECO:0000256" key="4">
    <source>
        <dbReference type="ARBA" id="ARBA00023136"/>
    </source>
</evidence>
<evidence type="ECO:0000256" key="2">
    <source>
        <dbReference type="ARBA" id="ARBA00022692"/>
    </source>
</evidence>
<keyword evidence="4 5" id="KW-0472">Membrane</keyword>
<comment type="subcellular location">
    <subcellularLocation>
        <location evidence="1">Membrane</location>
        <topology evidence="1">Multi-pass membrane protein</topology>
    </subcellularLocation>
</comment>
<reference evidence="7" key="1">
    <citation type="submission" date="2021-03" db="EMBL/GenBank/DDBJ databases">
        <authorList>
            <person name="Tagirdzhanova G."/>
        </authorList>
    </citation>
    <scope>NUCLEOTIDE SEQUENCE</scope>
</reference>
<accession>A0A8H3FK55</accession>
<protein>
    <recommendedName>
        <fullName evidence="6">Wax synthase domain-containing protein</fullName>
    </recommendedName>
</protein>
<dbReference type="AlphaFoldDB" id="A0A8H3FK55"/>
<feature type="transmembrane region" description="Helical" evidence="5">
    <location>
        <begin position="354"/>
        <end position="376"/>
    </location>
</feature>
<keyword evidence="2 5" id="KW-0812">Transmembrane</keyword>
<dbReference type="Pfam" id="PF13813">
    <property type="entry name" value="MBOAT_2"/>
    <property type="match status" value="1"/>
</dbReference>
<evidence type="ECO:0000256" key="1">
    <source>
        <dbReference type="ARBA" id="ARBA00004141"/>
    </source>
</evidence>
<feature type="transmembrane region" description="Helical" evidence="5">
    <location>
        <begin position="396"/>
        <end position="415"/>
    </location>
</feature>
<dbReference type="OrthoDB" id="1077582at2759"/>
<proteinExistence type="predicted"/>
<evidence type="ECO:0000256" key="3">
    <source>
        <dbReference type="ARBA" id="ARBA00022989"/>
    </source>
</evidence>
<evidence type="ECO:0000313" key="7">
    <source>
        <dbReference type="EMBL" id="CAF9927461.1"/>
    </source>
</evidence>
<sequence length="444" mass="49789">MKSVSELSELYEHLTQHIVPGPNSYSYFVPFLLLPAALLTPPSVLSRAQVAFLFLPAIVACQMHSWYNGGIDVISLDLTLWSFVLLACRDPRQTHRRIWTAEPSASGGEKGPRGDVEGVVEEEYPDGLARRIPWVFTLLVSLRLTGWKIGDPSHDKTQPPARLSRSAFLKRAVPIAFESYLILDATAFYVRTDPYFTTSGMGIDHPFPPPSAEMATWLVVLRPLPPRLVRSSVLAGQIYAMVTGMFYIPLILTVGLNAVGILPYEWSPHTWPLPFGPFSAVTERGLRGLWGNWWHGINRQITATPGRSLAQALGVPTNSLKGFALLTISAFFFSGVMHMGLIPPDPQTSRISALWMRLHIAGFFWAQIPAFGIEIAVSKLVARFVPRALDWSVTRVLTTAWTVAWLCLTLPLLTIPFRELWYWHYYPVPVSLLQKLSGKAWWTW</sequence>
<gene>
    <name evidence="7" type="ORF">IMSHALPRED_007222</name>
</gene>
<keyword evidence="8" id="KW-1185">Reference proteome</keyword>
<organism evidence="7 8">
    <name type="scientific">Imshaugia aleurites</name>
    <dbReference type="NCBI Taxonomy" id="172621"/>
    <lineage>
        <taxon>Eukaryota</taxon>
        <taxon>Fungi</taxon>
        <taxon>Dikarya</taxon>
        <taxon>Ascomycota</taxon>
        <taxon>Pezizomycotina</taxon>
        <taxon>Lecanoromycetes</taxon>
        <taxon>OSLEUM clade</taxon>
        <taxon>Lecanoromycetidae</taxon>
        <taxon>Lecanorales</taxon>
        <taxon>Lecanorineae</taxon>
        <taxon>Parmeliaceae</taxon>
        <taxon>Imshaugia</taxon>
    </lineage>
</organism>
<feature type="transmembrane region" description="Helical" evidence="5">
    <location>
        <begin position="238"/>
        <end position="264"/>
    </location>
</feature>
<comment type="caution">
    <text evidence="7">The sequence shown here is derived from an EMBL/GenBank/DDBJ whole genome shotgun (WGS) entry which is preliminary data.</text>
</comment>
<feature type="transmembrane region" description="Helical" evidence="5">
    <location>
        <begin position="323"/>
        <end position="342"/>
    </location>
</feature>
<dbReference type="GO" id="GO:0016020">
    <property type="term" value="C:membrane"/>
    <property type="evidence" value="ECO:0007669"/>
    <property type="project" value="UniProtKB-SubCell"/>
</dbReference>
<dbReference type="EMBL" id="CAJPDT010000046">
    <property type="protein sequence ID" value="CAF9927461.1"/>
    <property type="molecule type" value="Genomic_DNA"/>
</dbReference>
<dbReference type="Proteomes" id="UP000664534">
    <property type="component" value="Unassembled WGS sequence"/>
</dbReference>
<name>A0A8H3FK55_9LECA</name>
<evidence type="ECO:0000313" key="8">
    <source>
        <dbReference type="Proteomes" id="UP000664534"/>
    </source>
</evidence>
<evidence type="ECO:0000256" key="5">
    <source>
        <dbReference type="SAM" id="Phobius"/>
    </source>
</evidence>
<evidence type="ECO:0000259" key="6">
    <source>
        <dbReference type="Pfam" id="PF13813"/>
    </source>
</evidence>
<feature type="domain" description="Wax synthase" evidence="6">
    <location>
        <begin position="271"/>
        <end position="340"/>
    </location>
</feature>